<sequence>MLDPADPSSGLGVMLGGMSLSHNPTSTTRSPSNLDLPGLRVSLSRLRLRLLSLPPSPIRTTEATLTITRQVRRGRNFRRGLRPGTRVSQSRTFKASQNRKSRMPPSQKWINRFLSLQGGDDDNIFGFSLPLVSSSIFGILFFTVLASSVGHHTHVFGGAGGTFLHLFIANEPRHRTADKNRMNIRASYLTGRRHLSLWSSYGQEARADTT</sequence>
<dbReference type="Proteomes" id="UP001278766">
    <property type="component" value="Unassembled WGS sequence"/>
</dbReference>
<evidence type="ECO:0000313" key="3">
    <source>
        <dbReference type="EMBL" id="KAK3294289.1"/>
    </source>
</evidence>
<reference evidence="3" key="2">
    <citation type="submission" date="2023-06" db="EMBL/GenBank/DDBJ databases">
        <authorList>
            <consortium name="Lawrence Berkeley National Laboratory"/>
            <person name="Haridas S."/>
            <person name="Hensen N."/>
            <person name="Bonometti L."/>
            <person name="Westerberg I."/>
            <person name="Brannstrom I.O."/>
            <person name="Guillou S."/>
            <person name="Cros-Aarteil S."/>
            <person name="Calhoun S."/>
            <person name="Kuo A."/>
            <person name="Mondo S."/>
            <person name="Pangilinan J."/>
            <person name="Riley R."/>
            <person name="Labutti K."/>
            <person name="Andreopoulos B."/>
            <person name="Lipzen A."/>
            <person name="Chen C."/>
            <person name="Yanf M."/>
            <person name="Daum C."/>
            <person name="Ng V."/>
            <person name="Clum A."/>
            <person name="Steindorff A."/>
            <person name="Ohm R."/>
            <person name="Martin F."/>
            <person name="Silar P."/>
            <person name="Natvig D."/>
            <person name="Lalanne C."/>
            <person name="Gautier V."/>
            <person name="Ament-Velasquez S.L."/>
            <person name="Kruys A."/>
            <person name="Hutchinson M.I."/>
            <person name="Powell A.J."/>
            <person name="Barry K."/>
            <person name="Miller A.N."/>
            <person name="Grigoriev I.V."/>
            <person name="Debuchy R."/>
            <person name="Gladieux P."/>
            <person name="Thoren M.H."/>
            <person name="Johannesson H."/>
        </authorList>
    </citation>
    <scope>NUCLEOTIDE SEQUENCE</scope>
    <source>
        <strain evidence="3">CBS 168.71</strain>
    </source>
</reference>
<organism evidence="3 4">
    <name type="scientific">Chaetomium fimeti</name>
    <dbReference type="NCBI Taxonomy" id="1854472"/>
    <lineage>
        <taxon>Eukaryota</taxon>
        <taxon>Fungi</taxon>
        <taxon>Dikarya</taxon>
        <taxon>Ascomycota</taxon>
        <taxon>Pezizomycotina</taxon>
        <taxon>Sordariomycetes</taxon>
        <taxon>Sordariomycetidae</taxon>
        <taxon>Sordariales</taxon>
        <taxon>Chaetomiaceae</taxon>
        <taxon>Chaetomium</taxon>
    </lineage>
</organism>
<evidence type="ECO:0000313" key="4">
    <source>
        <dbReference type="Proteomes" id="UP001278766"/>
    </source>
</evidence>
<keyword evidence="2" id="KW-0472">Membrane</keyword>
<comment type="caution">
    <text evidence="3">The sequence shown here is derived from an EMBL/GenBank/DDBJ whole genome shotgun (WGS) entry which is preliminary data.</text>
</comment>
<evidence type="ECO:0000256" key="2">
    <source>
        <dbReference type="SAM" id="Phobius"/>
    </source>
</evidence>
<accession>A0AAE0LRK4</accession>
<name>A0AAE0LRK4_9PEZI</name>
<protein>
    <submittedName>
        <fullName evidence="3">Uncharacterized protein</fullName>
    </submittedName>
</protein>
<feature type="compositionally biased region" description="Low complexity" evidence="1">
    <location>
        <begin position="8"/>
        <end position="21"/>
    </location>
</feature>
<feature type="region of interest" description="Disordered" evidence="1">
    <location>
        <begin position="1"/>
        <end position="34"/>
    </location>
</feature>
<keyword evidence="4" id="KW-1185">Reference proteome</keyword>
<gene>
    <name evidence="3" type="ORF">B0H64DRAFT_183857</name>
</gene>
<dbReference type="GeneID" id="87835910"/>
<dbReference type="AlphaFoldDB" id="A0AAE0LRK4"/>
<dbReference type="RefSeq" id="XP_062657803.1">
    <property type="nucleotide sequence ID" value="XM_062798962.1"/>
</dbReference>
<reference evidence="3" key="1">
    <citation type="journal article" date="2023" name="Mol. Phylogenet. Evol.">
        <title>Genome-scale phylogeny and comparative genomics of the fungal order Sordariales.</title>
        <authorList>
            <person name="Hensen N."/>
            <person name="Bonometti L."/>
            <person name="Westerberg I."/>
            <person name="Brannstrom I.O."/>
            <person name="Guillou S."/>
            <person name="Cros-Aarteil S."/>
            <person name="Calhoun S."/>
            <person name="Haridas S."/>
            <person name="Kuo A."/>
            <person name="Mondo S."/>
            <person name="Pangilinan J."/>
            <person name="Riley R."/>
            <person name="LaButti K."/>
            <person name="Andreopoulos B."/>
            <person name="Lipzen A."/>
            <person name="Chen C."/>
            <person name="Yan M."/>
            <person name="Daum C."/>
            <person name="Ng V."/>
            <person name="Clum A."/>
            <person name="Steindorff A."/>
            <person name="Ohm R.A."/>
            <person name="Martin F."/>
            <person name="Silar P."/>
            <person name="Natvig D.O."/>
            <person name="Lalanne C."/>
            <person name="Gautier V."/>
            <person name="Ament-Velasquez S.L."/>
            <person name="Kruys A."/>
            <person name="Hutchinson M.I."/>
            <person name="Powell A.J."/>
            <person name="Barry K."/>
            <person name="Miller A.N."/>
            <person name="Grigoriev I.V."/>
            <person name="Debuchy R."/>
            <person name="Gladieux P."/>
            <person name="Hiltunen Thoren M."/>
            <person name="Johannesson H."/>
        </authorList>
    </citation>
    <scope>NUCLEOTIDE SEQUENCE</scope>
    <source>
        <strain evidence="3">CBS 168.71</strain>
    </source>
</reference>
<feature type="compositionally biased region" description="Polar residues" evidence="1">
    <location>
        <begin position="22"/>
        <end position="33"/>
    </location>
</feature>
<keyword evidence="2" id="KW-0812">Transmembrane</keyword>
<dbReference type="EMBL" id="JAUEPN010000005">
    <property type="protein sequence ID" value="KAK3294289.1"/>
    <property type="molecule type" value="Genomic_DNA"/>
</dbReference>
<feature type="transmembrane region" description="Helical" evidence="2">
    <location>
        <begin position="124"/>
        <end position="145"/>
    </location>
</feature>
<keyword evidence="2" id="KW-1133">Transmembrane helix</keyword>
<evidence type="ECO:0000256" key="1">
    <source>
        <dbReference type="SAM" id="MobiDB-lite"/>
    </source>
</evidence>
<proteinExistence type="predicted"/>